<dbReference type="Gene3D" id="2.60.40.150">
    <property type="entry name" value="C2 domain"/>
    <property type="match status" value="2"/>
</dbReference>
<protein>
    <submittedName>
        <fullName evidence="11">BAI1-associated protein</fullName>
    </submittedName>
</protein>
<evidence type="ECO:0000256" key="7">
    <source>
        <dbReference type="SAM" id="MobiDB-lite"/>
    </source>
</evidence>
<dbReference type="EMBL" id="AP028923">
    <property type="protein sequence ID" value="BET03235.1"/>
    <property type="molecule type" value="Genomic_DNA"/>
</dbReference>
<accession>A0ABN7BGZ8</accession>
<dbReference type="PROSITE" id="PS50004">
    <property type="entry name" value="C2"/>
    <property type="match status" value="2"/>
</dbReference>
<evidence type="ECO:0000256" key="4">
    <source>
        <dbReference type="ARBA" id="ARBA00022483"/>
    </source>
</evidence>
<comment type="subcellular location">
    <subcellularLocation>
        <location evidence="1">Cytoplasm</location>
    </subcellularLocation>
    <subcellularLocation>
        <location evidence="2">Late endosome</location>
    </subcellularLocation>
</comment>
<keyword evidence="5" id="KW-0963">Cytoplasm</keyword>
<evidence type="ECO:0000259" key="9">
    <source>
        <dbReference type="PROSITE" id="PS51258"/>
    </source>
</evidence>
<evidence type="ECO:0000313" key="12">
    <source>
        <dbReference type="Proteomes" id="UP001307889"/>
    </source>
</evidence>
<feature type="domain" description="MHD2" evidence="10">
    <location>
        <begin position="1014"/>
        <end position="1123"/>
    </location>
</feature>
<evidence type="ECO:0000256" key="6">
    <source>
        <dbReference type="ARBA" id="ARBA00022753"/>
    </source>
</evidence>
<keyword evidence="12" id="KW-1185">Reference proteome</keyword>
<comment type="similarity">
    <text evidence="3">Belongs to the unc-13 family.</text>
</comment>
<dbReference type="Gene3D" id="1.20.58.1100">
    <property type="match status" value="1"/>
</dbReference>
<evidence type="ECO:0000259" key="8">
    <source>
        <dbReference type="PROSITE" id="PS50004"/>
    </source>
</evidence>
<keyword evidence="4" id="KW-0268">Exocytosis</keyword>
<dbReference type="InterPro" id="IPR052095">
    <property type="entry name" value="UNC-13_domain"/>
</dbReference>
<dbReference type="Pfam" id="PF00168">
    <property type="entry name" value="C2"/>
    <property type="match status" value="3"/>
</dbReference>
<dbReference type="InterPro" id="IPR000008">
    <property type="entry name" value="C2_dom"/>
</dbReference>
<evidence type="ECO:0000256" key="5">
    <source>
        <dbReference type="ARBA" id="ARBA00022490"/>
    </source>
</evidence>
<dbReference type="InterPro" id="IPR014772">
    <property type="entry name" value="Munc13_dom-2"/>
</dbReference>
<feature type="domain" description="C2" evidence="8">
    <location>
        <begin position="223"/>
        <end position="437"/>
    </location>
</feature>
<dbReference type="SMART" id="SM00239">
    <property type="entry name" value="C2"/>
    <property type="match status" value="2"/>
</dbReference>
<name>A0ABN7BGZ8_9HEMI</name>
<gene>
    <name evidence="11" type="ORF">NTJ_16053</name>
</gene>
<dbReference type="PANTHER" id="PTHR45999:SF4">
    <property type="entry name" value="UNC-13-4A, ISOFORM B"/>
    <property type="match status" value="1"/>
</dbReference>
<dbReference type="PROSITE" id="PS51259">
    <property type="entry name" value="MHD2"/>
    <property type="match status" value="1"/>
</dbReference>
<dbReference type="CDD" id="cd04009">
    <property type="entry name" value="C2B_Munc13-like"/>
    <property type="match status" value="1"/>
</dbReference>
<evidence type="ECO:0000256" key="3">
    <source>
        <dbReference type="ARBA" id="ARBA00005823"/>
    </source>
</evidence>
<feature type="compositionally biased region" description="Gly residues" evidence="7">
    <location>
        <begin position="24"/>
        <end position="38"/>
    </location>
</feature>
<feature type="domain" description="MHD1" evidence="9">
    <location>
        <begin position="743"/>
        <end position="862"/>
    </location>
</feature>
<evidence type="ECO:0000259" key="10">
    <source>
        <dbReference type="PROSITE" id="PS51259"/>
    </source>
</evidence>
<organism evidence="11 12">
    <name type="scientific">Nesidiocoris tenuis</name>
    <dbReference type="NCBI Taxonomy" id="355587"/>
    <lineage>
        <taxon>Eukaryota</taxon>
        <taxon>Metazoa</taxon>
        <taxon>Ecdysozoa</taxon>
        <taxon>Arthropoda</taxon>
        <taxon>Hexapoda</taxon>
        <taxon>Insecta</taxon>
        <taxon>Pterygota</taxon>
        <taxon>Neoptera</taxon>
        <taxon>Paraneoptera</taxon>
        <taxon>Hemiptera</taxon>
        <taxon>Heteroptera</taxon>
        <taxon>Panheteroptera</taxon>
        <taxon>Cimicomorpha</taxon>
        <taxon>Miridae</taxon>
        <taxon>Dicyphina</taxon>
        <taxon>Nesidiocoris</taxon>
    </lineage>
</organism>
<feature type="region of interest" description="Disordered" evidence="7">
    <location>
        <begin position="157"/>
        <end position="177"/>
    </location>
</feature>
<dbReference type="InterPro" id="IPR035892">
    <property type="entry name" value="C2_domain_sf"/>
</dbReference>
<evidence type="ECO:0000256" key="1">
    <source>
        <dbReference type="ARBA" id="ARBA00004496"/>
    </source>
</evidence>
<feature type="compositionally biased region" description="Basic residues" evidence="7">
    <location>
        <begin position="306"/>
        <end position="324"/>
    </location>
</feature>
<dbReference type="Proteomes" id="UP001307889">
    <property type="component" value="Chromosome 15"/>
</dbReference>
<dbReference type="Gene3D" id="1.10.357.50">
    <property type="match status" value="1"/>
</dbReference>
<dbReference type="PROSITE" id="PS51258">
    <property type="entry name" value="MHD1"/>
    <property type="match status" value="1"/>
</dbReference>
<evidence type="ECO:0000313" key="11">
    <source>
        <dbReference type="EMBL" id="BET03235.1"/>
    </source>
</evidence>
<feature type="region of interest" description="Disordered" evidence="7">
    <location>
        <begin position="1"/>
        <end position="106"/>
    </location>
</feature>
<evidence type="ECO:0000256" key="2">
    <source>
        <dbReference type="ARBA" id="ARBA00004603"/>
    </source>
</evidence>
<proteinExistence type="inferred from homology"/>
<keyword evidence="6" id="KW-0967">Endosome</keyword>
<reference evidence="11 12" key="1">
    <citation type="submission" date="2023-09" db="EMBL/GenBank/DDBJ databases">
        <title>Nesidiocoris tenuis whole genome shotgun sequence.</title>
        <authorList>
            <person name="Shibata T."/>
            <person name="Shimoda M."/>
            <person name="Kobayashi T."/>
            <person name="Uehara T."/>
        </authorList>
    </citation>
    <scope>NUCLEOTIDE SEQUENCE [LARGE SCALE GENOMIC DNA]</scope>
    <source>
        <strain evidence="11 12">Japan</strain>
    </source>
</reference>
<dbReference type="InterPro" id="IPR014770">
    <property type="entry name" value="Munc13_1"/>
</dbReference>
<feature type="domain" description="C2" evidence="8">
    <location>
        <begin position="1133"/>
        <end position="1261"/>
    </location>
</feature>
<dbReference type="CDD" id="cd08676">
    <property type="entry name" value="C2A_Munc13-like"/>
    <property type="match status" value="1"/>
</dbReference>
<feature type="compositionally biased region" description="Low complexity" evidence="7">
    <location>
        <begin position="91"/>
        <end position="105"/>
    </location>
</feature>
<dbReference type="PANTHER" id="PTHR45999">
    <property type="entry name" value="UNC-13-4A, ISOFORM B"/>
    <property type="match status" value="1"/>
</dbReference>
<sequence length="1310" mass="147120">MVSSGVANLSLSPKRMSFSKESGNSGGLPGGGIAGGASGSLPPGGLPGVERAASIPGPGYSRSGPGAGHAGIARRKTIDQSSTTRRSFRHAGSSAGGPPSPGRGRQSMVFCRRRLSWPEVDQQATSGVQETDGSFFESYTAVSWKLENRRLMCAREVDGEETPPPKPETACPRPNTHLHPKELEKLYIEVLYTIKHKVGASSGQYYQEDLFGYAQRAFGIPPEQHKRAMSIAIEEKPPIIVLNVVVLEAENLEAKDANGFSDPYCMLGIQPGNVASPPPPSPRPQATARTMSESGLEPDRPEAHHDKLRKHHSFRLSFKRKDRREHRDSISNAVPAKFIRATSVRPQTLNPRWNEKFRFDIDDVSSDILHLDIWDHDDESSVFDAVSKLNEVRGVKGLGRFFKQIAQSARSGSADDFLGCVNVPIVDIPSTGLDCWYKLEARTQRSNIQGRIRLKLWLSTREDRGTSEEDNWEDLRQQVKLTTVFANYEMSRAHAKTWSGELPHAALSILHQHAIQGDLTNLQVAAVRWVAYSSLSGLEPQILARHLSNLEHAWPHESLTRQEEDYLAESFNTFLDFALLLIKKHRVYFPHHHRPSMNRLENLLRCLGLMASMKAFWKCCPFNKEIRGEIITNLKKGTLEWYEDIHRTIAGSKADPDVRIQGLVKLITALTVDLQKGTNHYNPMFESTNGVPYFAATYKQLEKLVSNDLGPEVQALCQQITTPELGDDVPTLPPGAEMATSIFELYLSIQEFACFRENLPDQKGLAVHLYYQWFEPAVDKWLDLAKFKAMNRIKKAAELNRFCSGDYIVKHSTSAVDTAACIYQMKEFWKQLAWPDLVGSYNLLYKLIDSVCSGAIYYSHITQQKLQDTGYYEDTSPFKTTDEVVWSQEAWPYLASAETTPLHLIIRATRVASSRDFAEMCVAMNDLEYVRRTVSLIPDEVQMETVLEAVEAAAGQGVDRDQWRTAITALLDQAVQQLEADITMIITRLGVKMCAPLKKSMFHLAWSPDTLPTCDAIAPLLEYLDTHLLALNAALLPRNFERVLSTVWDVCLLQLGHQMDGSAADKMAGFYDRLYDALDILVDFFHAEGKGLSLECLKSENYRAVEQRLGYHKTETEPLINFYYLERLFKQLSTEVTEYGVLSVRAYFHHDSLCVEVLNARDVIPLDPNGFSDPFVIVELLPKSVFPHCNEQETKVQKKTLNPLFDECFEFPVTLEQCKAEGAMICFTVMDHDVLTANDFAGEAFLSLSNIPGVSSTASADNFHGLKHIELPLMQQKDKNHAILKTLETRTWDKLAQDFVKKQKLRMATS</sequence>
<feature type="compositionally biased region" description="Polar residues" evidence="7">
    <location>
        <begin position="1"/>
        <end position="11"/>
    </location>
</feature>
<dbReference type="SUPFAM" id="SSF49562">
    <property type="entry name" value="C2 domain (Calcium/lipid-binding domain, CaLB)"/>
    <property type="match status" value="2"/>
</dbReference>
<feature type="region of interest" description="Disordered" evidence="7">
    <location>
        <begin position="273"/>
        <end position="329"/>
    </location>
</feature>